<evidence type="ECO:0000256" key="8">
    <source>
        <dbReference type="SAM" id="Phobius"/>
    </source>
</evidence>
<keyword evidence="11" id="KW-1185">Reference proteome</keyword>
<keyword evidence="6" id="KW-0545">Nucleotide biosynthesis</keyword>
<dbReference type="GO" id="GO:0005524">
    <property type="term" value="F:ATP binding"/>
    <property type="evidence" value="ECO:0007669"/>
    <property type="project" value="UniProtKB-UniRule"/>
</dbReference>
<evidence type="ECO:0000256" key="7">
    <source>
        <dbReference type="SAM" id="MobiDB-lite"/>
    </source>
</evidence>
<keyword evidence="6" id="KW-0547">Nucleotide-binding</keyword>
<evidence type="ECO:0000256" key="3">
    <source>
        <dbReference type="ARBA" id="ARBA00022692"/>
    </source>
</evidence>
<evidence type="ECO:0000256" key="4">
    <source>
        <dbReference type="ARBA" id="ARBA00022989"/>
    </source>
</evidence>
<keyword evidence="3 8" id="KW-0812">Transmembrane</keyword>
<dbReference type="InterPro" id="IPR036259">
    <property type="entry name" value="MFS_trans_sf"/>
</dbReference>
<comment type="caution">
    <text evidence="6">Lacks conserved residue(s) required for the propagation of feature annotation.</text>
</comment>
<dbReference type="SUPFAM" id="SSF103473">
    <property type="entry name" value="MFS general substrate transporter"/>
    <property type="match status" value="1"/>
</dbReference>
<dbReference type="EC" id="2.7.4.9" evidence="6"/>
<evidence type="ECO:0000313" key="10">
    <source>
        <dbReference type="EMBL" id="MCR6481424.1"/>
    </source>
</evidence>
<feature type="transmembrane region" description="Helical" evidence="8">
    <location>
        <begin position="69"/>
        <end position="89"/>
    </location>
</feature>
<dbReference type="Pfam" id="PF07690">
    <property type="entry name" value="MFS_1"/>
    <property type="match status" value="1"/>
</dbReference>
<sequence>MRSVPGAGPGSSSGAEASTINRVRRVLAIKPFRRLWGVTYLCSVADWLNILALTGLATKLTDNYFAQNFAFVGVVLTGLAPGLLFAPVGGLLADRFDRRKVMVVADLLRCGFLLSIAIVSAPWWLLAGNFLVGCASSMWIPSKEAAVPNLLRRPDQVETANQLGMVMTYGLAVVTAAGANAVITGVNTTFHLFPGDPSLNIAKLVVIITGLLYLASAILIATRIPELSLRNVHATPEQKVKQADEEKLGIGAMIADGFRFIRSTPLVRGLLVGAFGAFVAGGAVIGSAKPYSSSLLAGDSAFSLLVLAVFLGLATGMAFAPKLARRLPHDRLFGLSIVAAAISLFFVALSPHLAISLIAVVLVGVCAGTAFLTGVTIIGSRVEDAIRGRINAIYQLMMKLVLFGTTVTVPLIVGAVQRHTITVWGSPLTIDGTRPVMLGGAAIALVAGLFAYRQMDDKRTEPILSDLRNALRRSPRRVNGFLIAVEGTTAINTAIQAVNLADWMRGGTRPVVVAADPALDDKRLTALVSGASLTGARAQALAAAAVRADIVERHVQPALDAGSVVVMERFVDSPLAHLSAVAGLDSDELEGLADWATGRLRPDLTVLLDSAPNGAPRDRSSTMNDQWRVQHLLTEMAAADPDRYVVVDADGTDVEVAERIRTALRAVFVGRLSALAPTAAVPTTELPSTTGLPATDQPSTLPLDLEDTVPEEPRVEAK</sequence>
<feature type="domain" description="Thymidylate kinase-like" evidence="9">
    <location>
        <begin position="539"/>
        <end position="653"/>
    </location>
</feature>
<evidence type="ECO:0000259" key="9">
    <source>
        <dbReference type="Pfam" id="PF02223"/>
    </source>
</evidence>
<dbReference type="CDD" id="cd06173">
    <property type="entry name" value="MFS_MefA_like"/>
    <property type="match status" value="1"/>
</dbReference>
<evidence type="ECO:0000256" key="5">
    <source>
        <dbReference type="ARBA" id="ARBA00023136"/>
    </source>
</evidence>
<dbReference type="GO" id="GO:0006233">
    <property type="term" value="P:dTDP biosynthetic process"/>
    <property type="evidence" value="ECO:0007669"/>
    <property type="project" value="InterPro"/>
</dbReference>
<evidence type="ECO:0000256" key="2">
    <source>
        <dbReference type="ARBA" id="ARBA00022475"/>
    </source>
</evidence>
<dbReference type="GO" id="GO:0022857">
    <property type="term" value="F:transmembrane transporter activity"/>
    <property type="evidence" value="ECO:0007669"/>
    <property type="project" value="InterPro"/>
</dbReference>
<proteinExistence type="inferred from homology"/>
<keyword evidence="4 8" id="KW-1133">Transmembrane helix</keyword>
<feature type="region of interest" description="Disordered" evidence="7">
    <location>
        <begin position="683"/>
        <end position="718"/>
    </location>
</feature>
<dbReference type="InterPro" id="IPR011701">
    <property type="entry name" value="MFS"/>
</dbReference>
<comment type="caution">
    <text evidence="10">The sequence shown here is derived from an EMBL/GenBank/DDBJ whole genome shotgun (WGS) entry which is preliminary data.</text>
</comment>
<evidence type="ECO:0000256" key="1">
    <source>
        <dbReference type="ARBA" id="ARBA00004651"/>
    </source>
</evidence>
<dbReference type="PANTHER" id="PTHR23513:SF6">
    <property type="entry name" value="MAJOR FACILITATOR SUPERFAMILY ASSOCIATED DOMAIN-CONTAINING PROTEIN"/>
    <property type="match status" value="1"/>
</dbReference>
<evidence type="ECO:0000256" key="6">
    <source>
        <dbReference type="HAMAP-Rule" id="MF_00165"/>
    </source>
</evidence>
<dbReference type="InterPro" id="IPR027417">
    <property type="entry name" value="P-loop_NTPase"/>
</dbReference>
<reference evidence="10" key="1">
    <citation type="submission" date="2022-06" db="EMBL/GenBank/DDBJ databases">
        <title>Amycolatopsis iheyaensis sp. nov., a new species of the genus Amycolatopsis isolated from soil in Iheya island, Japan.</title>
        <authorList>
            <person name="Ngamcharungchit C."/>
            <person name="Kanto H."/>
            <person name="Take A."/>
            <person name="Intra B."/>
            <person name="Matsumoto A."/>
            <person name="Panbangred W."/>
            <person name="Inahashi Y."/>
        </authorList>
    </citation>
    <scope>NUCLEOTIDE SEQUENCE</scope>
    <source>
        <strain evidence="10">OK19-0408</strain>
    </source>
</reference>
<dbReference type="CDD" id="cd01672">
    <property type="entry name" value="TMPK"/>
    <property type="match status" value="1"/>
</dbReference>
<keyword evidence="6" id="KW-0067">ATP-binding</keyword>
<dbReference type="GO" id="GO:0004798">
    <property type="term" value="F:dTMP kinase activity"/>
    <property type="evidence" value="ECO:0007669"/>
    <property type="project" value="UniProtKB-UniRule"/>
</dbReference>
<dbReference type="HAMAP" id="MF_00165">
    <property type="entry name" value="Thymidylate_kinase"/>
    <property type="match status" value="1"/>
</dbReference>
<dbReference type="InterPro" id="IPR018094">
    <property type="entry name" value="Thymidylate_kinase"/>
</dbReference>
<dbReference type="Proteomes" id="UP001144096">
    <property type="component" value="Unassembled WGS sequence"/>
</dbReference>
<feature type="transmembrane region" description="Helical" evidence="8">
    <location>
        <begin position="35"/>
        <end position="57"/>
    </location>
</feature>
<dbReference type="InterPro" id="IPR039430">
    <property type="entry name" value="Thymidylate_kin-like_dom"/>
</dbReference>
<dbReference type="PANTHER" id="PTHR23513">
    <property type="entry name" value="INTEGRAL MEMBRANE EFFLUX PROTEIN-RELATED"/>
    <property type="match status" value="1"/>
</dbReference>
<organism evidence="10 11">
    <name type="scientific">Amycolatopsis iheyensis</name>
    <dbReference type="NCBI Taxonomy" id="2945988"/>
    <lineage>
        <taxon>Bacteria</taxon>
        <taxon>Bacillati</taxon>
        <taxon>Actinomycetota</taxon>
        <taxon>Actinomycetes</taxon>
        <taxon>Pseudonocardiales</taxon>
        <taxon>Pseudonocardiaceae</taxon>
        <taxon>Amycolatopsis</taxon>
    </lineage>
</organism>
<feature type="transmembrane region" description="Helical" evidence="8">
    <location>
        <begin position="400"/>
        <end position="416"/>
    </location>
</feature>
<feature type="transmembrane region" description="Helical" evidence="8">
    <location>
        <begin position="201"/>
        <end position="221"/>
    </location>
</feature>
<dbReference type="RefSeq" id="WP_257918070.1">
    <property type="nucleotide sequence ID" value="NZ_JAMXQV010000001.1"/>
</dbReference>
<keyword evidence="6 10" id="KW-0418">Kinase</keyword>
<keyword evidence="6" id="KW-0808">Transferase</keyword>
<feature type="transmembrane region" description="Helical" evidence="8">
    <location>
        <begin position="355"/>
        <end position="379"/>
    </location>
</feature>
<dbReference type="GO" id="GO:0005886">
    <property type="term" value="C:plasma membrane"/>
    <property type="evidence" value="ECO:0007669"/>
    <property type="project" value="UniProtKB-SubCell"/>
</dbReference>
<keyword evidence="2" id="KW-1003">Cell membrane</keyword>
<protein>
    <recommendedName>
        <fullName evidence="6">Thymidylate kinase</fullName>
        <ecNumber evidence="6">2.7.4.9</ecNumber>
    </recommendedName>
    <alternativeName>
        <fullName evidence="6">dTMP kinase</fullName>
    </alternativeName>
</protein>
<feature type="transmembrane region" description="Helical" evidence="8">
    <location>
        <begin position="300"/>
        <end position="320"/>
    </location>
</feature>
<accession>A0A9X2N3S3</accession>
<dbReference type="AlphaFoldDB" id="A0A9X2N3S3"/>
<feature type="transmembrane region" description="Helical" evidence="8">
    <location>
        <begin position="269"/>
        <end position="288"/>
    </location>
</feature>
<comment type="subcellular location">
    <subcellularLocation>
        <location evidence="1">Cell membrane</location>
        <topology evidence="1">Multi-pass membrane protein</topology>
    </subcellularLocation>
</comment>
<comment type="function">
    <text evidence="6">Phosphorylation of dTMP to form dTDP in both de novo and salvage pathways of dTTP synthesis.</text>
</comment>
<dbReference type="Gene3D" id="3.40.50.300">
    <property type="entry name" value="P-loop containing nucleotide triphosphate hydrolases"/>
    <property type="match status" value="1"/>
</dbReference>
<comment type="similarity">
    <text evidence="6">Belongs to the thymidylate kinase family.</text>
</comment>
<feature type="transmembrane region" description="Helical" evidence="8">
    <location>
        <begin position="163"/>
        <end position="181"/>
    </location>
</feature>
<evidence type="ECO:0000313" key="11">
    <source>
        <dbReference type="Proteomes" id="UP001144096"/>
    </source>
</evidence>
<comment type="catalytic activity">
    <reaction evidence="6">
        <text>dTMP + ATP = dTDP + ADP</text>
        <dbReference type="Rhea" id="RHEA:13517"/>
        <dbReference type="ChEBI" id="CHEBI:30616"/>
        <dbReference type="ChEBI" id="CHEBI:58369"/>
        <dbReference type="ChEBI" id="CHEBI:63528"/>
        <dbReference type="ChEBI" id="CHEBI:456216"/>
        <dbReference type="EC" id="2.7.4.9"/>
    </reaction>
</comment>
<gene>
    <name evidence="6" type="primary">tmk</name>
    <name evidence="10" type="ORF">M8542_01200</name>
</gene>
<dbReference type="Gene3D" id="1.20.1250.20">
    <property type="entry name" value="MFS general substrate transporter like domains"/>
    <property type="match status" value="1"/>
</dbReference>
<feature type="transmembrane region" description="Helical" evidence="8">
    <location>
        <begin position="332"/>
        <end position="349"/>
    </location>
</feature>
<name>A0A9X2N3S3_9PSEU</name>
<keyword evidence="5 8" id="KW-0472">Membrane</keyword>
<dbReference type="SUPFAM" id="SSF52540">
    <property type="entry name" value="P-loop containing nucleoside triphosphate hydrolases"/>
    <property type="match status" value="1"/>
</dbReference>
<feature type="compositionally biased region" description="Polar residues" evidence="7">
    <location>
        <begin position="685"/>
        <end position="700"/>
    </location>
</feature>
<feature type="transmembrane region" description="Helical" evidence="8">
    <location>
        <begin position="436"/>
        <end position="452"/>
    </location>
</feature>
<dbReference type="EMBL" id="JAMXQV010000001">
    <property type="protein sequence ID" value="MCR6481424.1"/>
    <property type="molecule type" value="Genomic_DNA"/>
</dbReference>
<dbReference type="GO" id="GO:0006235">
    <property type="term" value="P:dTTP biosynthetic process"/>
    <property type="evidence" value="ECO:0007669"/>
    <property type="project" value="UniProtKB-UniRule"/>
</dbReference>
<dbReference type="Pfam" id="PF02223">
    <property type="entry name" value="Thymidylate_kin"/>
    <property type="match status" value="1"/>
</dbReference>